<accession>X1V2D6</accession>
<dbReference type="PANTHER" id="PTHR18964:SF149">
    <property type="entry name" value="BIFUNCTIONAL UDP-N-ACETYLGLUCOSAMINE 2-EPIMERASE_N-ACETYLMANNOSAMINE KINASE"/>
    <property type="match status" value="1"/>
</dbReference>
<dbReference type="InterPro" id="IPR043129">
    <property type="entry name" value="ATPase_NBD"/>
</dbReference>
<dbReference type="Pfam" id="PF00480">
    <property type="entry name" value="ROK"/>
    <property type="match status" value="1"/>
</dbReference>
<dbReference type="InterPro" id="IPR000600">
    <property type="entry name" value="ROK"/>
</dbReference>
<dbReference type="Gene3D" id="1.10.10.10">
    <property type="entry name" value="Winged helix-like DNA-binding domain superfamily/Winged helix DNA-binding domain"/>
    <property type="match status" value="1"/>
</dbReference>
<proteinExistence type="predicted"/>
<evidence type="ECO:0008006" key="2">
    <source>
        <dbReference type="Google" id="ProtNLM"/>
    </source>
</evidence>
<dbReference type="InterPro" id="IPR036388">
    <property type="entry name" value="WH-like_DNA-bd_sf"/>
</dbReference>
<dbReference type="AlphaFoldDB" id="X1V2D6"/>
<gene>
    <name evidence="1" type="ORF">S12H4_48713</name>
</gene>
<feature type="non-terminal residue" evidence="1">
    <location>
        <position position="248"/>
    </location>
</feature>
<name>X1V2D6_9ZZZZ</name>
<dbReference type="EMBL" id="BARW01030474">
    <property type="protein sequence ID" value="GAJ06331.1"/>
    <property type="molecule type" value="Genomic_DNA"/>
</dbReference>
<sequence>TIVSGLLKNEHVVELGEGAAMKKGGRRPIMLSLNIFSKYVIGVDIGTTNTVAAVGNLKGIVLKKTRVPTTRNHSVENILEQVSHLVGEIIIQSEVDKKRIIGVGLSVAGQIEKDSGLIIFSPHFNWRNVHIAKLLEDKTGFKTIADNCTRAMALGEVWYGNGKNVSNLLFINIGYGIGSALVLDGKIYNHHSEFGHTFITKKKIQCPCGKYGCIEVVASGNAIEHQANKHMDAENKKWITVKMAAERA</sequence>
<feature type="non-terminal residue" evidence="1">
    <location>
        <position position="1"/>
    </location>
</feature>
<reference evidence="1" key="1">
    <citation type="journal article" date="2014" name="Front. Microbiol.">
        <title>High frequency of phylogenetically diverse reductive dehalogenase-homologous genes in deep subseafloor sedimentary metagenomes.</title>
        <authorList>
            <person name="Kawai M."/>
            <person name="Futagami T."/>
            <person name="Toyoda A."/>
            <person name="Takaki Y."/>
            <person name="Nishi S."/>
            <person name="Hori S."/>
            <person name="Arai W."/>
            <person name="Tsubouchi T."/>
            <person name="Morono Y."/>
            <person name="Uchiyama I."/>
            <person name="Ito T."/>
            <person name="Fujiyama A."/>
            <person name="Inagaki F."/>
            <person name="Takami H."/>
        </authorList>
    </citation>
    <scope>NUCLEOTIDE SEQUENCE</scope>
    <source>
        <strain evidence="1">Expedition CK06-06</strain>
    </source>
</reference>
<comment type="caution">
    <text evidence="1">The sequence shown here is derived from an EMBL/GenBank/DDBJ whole genome shotgun (WGS) entry which is preliminary data.</text>
</comment>
<protein>
    <recommendedName>
        <fullName evidence="2">ROK family protein</fullName>
    </recommendedName>
</protein>
<dbReference type="PANTHER" id="PTHR18964">
    <property type="entry name" value="ROK (REPRESSOR, ORF, KINASE) FAMILY"/>
    <property type="match status" value="1"/>
</dbReference>
<organism evidence="1">
    <name type="scientific">marine sediment metagenome</name>
    <dbReference type="NCBI Taxonomy" id="412755"/>
    <lineage>
        <taxon>unclassified sequences</taxon>
        <taxon>metagenomes</taxon>
        <taxon>ecological metagenomes</taxon>
    </lineage>
</organism>
<evidence type="ECO:0000313" key="1">
    <source>
        <dbReference type="EMBL" id="GAJ06331.1"/>
    </source>
</evidence>
<dbReference type="Gene3D" id="3.30.420.40">
    <property type="match status" value="2"/>
</dbReference>
<dbReference type="SUPFAM" id="SSF53067">
    <property type="entry name" value="Actin-like ATPase domain"/>
    <property type="match status" value="1"/>
</dbReference>